<protein>
    <submittedName>
        <fullName evidence="2">Uncharacterized protein</fullName>
    </submittedName>
</protein>
<feature type="transmembrane region" description="Helical" evidence="1">
    <location>
        <begin position="12"/>
        <end position="36"/>
    </location>
</feature>
<gene>
    <name evidence="2" type="ORF">EGH82_23505</name>
</gene>
<organism evidence="2 3">
    <name type="scientific">Vibrio ponticus</name>
    <dbReference type="NCBI Taxonomy" id="265668"/>
    <lineage>
        <taxon>Bacteria</taxon>
        <taxon>Pseudomonadati</taxon>
        <taxon>Pseudomonadota</taxon>
        <taxon>Gammaproteobacteria</taxon>
        <taxon>Vibrionales</taxon>
        <taxon>Vibrionaceae</taxon>
        <taxon>Vibrio</taxon>
    </lineage>
</organism>
<feature type="transmembrane region" description="Helical" evidence="1">
    <location>
        <begin position="102"/>
        <end position="119"/>
    </location>
</feature>
<evidence type="ECO:0000313" key="3">
    <source>
        <dbReference type="Proteomes" id="UP000278792"/>
    </source>
</evidence>
<feature type="transmembrane region" description="Helical" evidence="1">
    <location>
        <begin position="75"/>
        <end position="96"/>
    </location>
</feature>
<sequence>MSKVKGTQTLPWLFSLSSGASFCLIWIFSDLISYYLGNNKILLSHYYLEIMILSSIITIRPMTEYISFVKYYNRGHYLFPGLCAIVSVLPYFLFYFINANIIYFYLLVTICSLFSLLAINRDVKELIGYLLCMAVLLSVAMLIIQSSNLLMMLIFMIVLTFTMGQILYKVFLSHE</sequence>
<keyword evidence="1" id="KW-0472">Membrane</keyword>
<dbReference type="Proteomes" id="UP000278792">
    <property type="component" value="Unassembled WGS sequence"/>
</dbReference>
<dbReference type="EMBL" id="RKIK01000183">
    <property type="protein sequence ID" value="ROV56454.1"/>
    <property type="molecule type" value="Genomic_DNA"/>
</dbReference>
<comment type="caution">
    <text evidence="2">The sequence shown here is derived from an EMBL/GenBank/DDBJ whole genome shotgun (WGS) entry which is preliminary data.</text>
</comment>
<feature type="non-terminal residue" evidence="2">
    <location>
        <position position="1"/>
    </location>
</feature>
<keyword evidence="1" id="KW-0812">Transmembrane</keyword>
<feature type="transmembrane region" description="Helical" evidence="1">
    <location>
        <begin position="42"/>
        <end position="63"/>
    </location>
</feature>
<evidence type="ECO:0000256" key="1">
    <source>
        <dbReference type="SAM" id="Phobius"/>
    </source>
</evidence>
<reference evidence="2 3" key="1">
    <citation type="submission" date="2018-11" db="EMBL/GenBank/DDBJ databases">
        <title>Vibrio ponticus strain CAIM 1751 pathogenic for the snapper Lutjanus guttatus.</title>
        <authorList>
            <person name="Soto-Rodriguez S."/>
            <person name="Lozano-Olvera R."/>
            <person name="Gomez-Gil B."/>
        </authorList>
    </citation>
    <scope>NUCLEOTIDE SEQUENCE [LARGE SCALE GENOMIC DNA]</scope>
    <source>
        <strain evidence="2 3">CAIM 1751</strain>
    </source>
</reference>
<proteinExistence type="predicted"/>
<name>A0A3N3DPS4_9VIBR</name>
<dbReference type="RefSeq" id="WP_221181797.1">
    <property type="nucleotide sequence ID" value="NZ_RKIK01000183.1"/>
</dbReference>
<accession>A0A3N3DPS4</accession>
<evidence type="ECO:0000313" key="2">
    <source>
        <dbReference type="EMBL" id="ROV56454.1"/>
    </source>
</evidence>
<keyword evidence="1" id="KW-1133">Transmembrane helix</keyword>
<feature type="transmembrane region" description="Helical" evidence="1">
    <location>
        <begin position="126"/>
        <end position="144"/>
    </location>
</feature>
<feature type="transmembrane region" description="Helical" evidence="1">
    <location>
        <begin position="150"/>
        <end position="171"/>
    </location>
</feature>
<dbReference type="AlphaFoldDB" id="A0A3N3DPS4"/>